<dbReference type="PRINTS" id="PR00320">
    <property type="entry name" value="GPROTEINBRPT"/>
</dbReference>
<dbReference type="AlphaFoldDB" id="A0A7W9LZG2"/>
<proteinExistence type="predicted"/>
<dbReference type="PROSITE" id="PS50294">
    <property type="entry name" value="WD_REPEATS_REGION"/>
    <property type="match status" value="7"/>
</dbReference>
<feature type="repeat" description="WD" evidence="3">
    <location>
        <begin position="161"/>
        <end position="202"/>
    </location>
</feature>
<accession>A0A7W9LZG2</accession>
<dbReference type="SUPFAM" id="SSF50998">
    <property type="entry name" value="Quinoprotein alcohol dehydrogenase-like"/>
    <property type="match status" value="2"/>
</dbReference>
<keyword evidence="2" id="KW-0677">Repeat</keyword>
<feature type="repeat" description="WD" evidence="3">
    <location>
        <begin position="312"/>
        <end position="338"/>
    </location>
</feature>
<feature type="repeat" description="WD" evidence="3">
    <location>
        <begin position="119"/>
        <end position="160"/>
    </location>
</feature>
<evidence type="ECO:0000256" key="1">
    <source>
        <dbReference type="ARBA" id="ARBA00022574"/>
    </source>
</evidence>
<feature type="repeat" description="WD" evidence="3">
    <location>
        <begin position="702"/>
        <end position="731"/>
    </location>
</feature>
<dbReference type="InterPro" id="IPR019775">
    <property type="entry name" value="WD40_repeat_CS"/>
</dbReference>
<dbReference type="InterPro" id="IPR020472">
    <property type="entry name" value="WD40_PAC1"/>
</dbReference>
<evidence type="ECO:0000256" key="3">
    <source>
        <dbReference type="PROSITE-ProRule" id="PRU00221"/>
    </source>
</evidence>
<protein>
    <submittedName>
        <fullName evidence="4">WD40 repeat protein</fullName>
    </submittedName>
</protein>
<dbReference type="Proteomes" id="UP000552097">
    <property type="component" value="Unassembled WGS sequence"/>
</dbReference>
<keyword evidence="5" id="KW-1185">Reference proteome</keyword>
<feature type="repeat" description="WD" evidence="3">
    <location>
        <begin position="389"/>
        <end position="421"/>
    </location>
</feature>
<feature type="repeat" description="WD" evidence="3">
    <location>
        <begin position="574"/>
        <end position="615"/>
    </location>
</feature>
<sequence>MRTQAELERLARDWDRAGRPDSYLLRGERLATAVRWLDHAPEGSHILLRDFVDSSRARDLAALRRESALAASRVPAHLEHDPERGVLVALAAIEEYAPTPEAIGALDAAVRVSRVRGYLEGHDGAVNSVTFSPDGTRVLTASDDATARVWSVEDRREVLVLSGHSAKVRSAEYSRNGARIVTASEDKTVRVWDATNGRVLFEQHPDPWTHPVYWATFSPDGRLIAVLSSDERLVLLDAVDGAVVTHVEAPPGNGGIAAGTGRNKRFSVAFSPDGHHVVTGSLYAAAYVWSVKKSRKLRHVLRLDGHDPGHAVHSVNFSPTGSHVVTTSADGTALVWDVARPEQPVMLDVQAGEVYSAAFSTAGSMIVAAAHDGAAVVCDATDGSLLFPLAGHHSVVLSAAFSPDDTTIATGDEDGVVRLWSTTEWGAVLPIVHDAPVFSACVSADGSRILTAAGSTANVVHAADGSPVLSLTGHDEQVEFAAFSPDGSRIVTASADYSSGVWSASGELEYTIEGHDSPVAMATFSSDGTRVITCAGGRGLGGHIMGGVKVWGVSGAREPSGGPTLLRSPLVDIPSGEDESVRSAMLSADGTRIVAAVGPATARMWDADTRELLLTLTGHGNAVNYAEFSPDGSLIVTASDDATARVWTADDGTEQSVLSGHRSKLGSARFSPDGARIVTASADGTAVVWDMATGKSVCELWHGAPLIWATFSPDGRHVLTAGGDGVVWVWDHLQPDELISVAKSHVFRTLTAAERQEYGLPESST</sequence>
<keyword evidence="1 3" id="KW-0853">WD repeat</keyword>
<feature type="repeat" description="WD" evidence="3">
    <location>
        <begin position="658"/>
        <end position="699"/>
    </location>
</feature>
<name>A0A7W9LZG2_9PSEU</name>
<feature type="repeat" description="WD" evidence="3">
    <location>
        <begin position="267"/>
        <end position="299"/>
    </location>
</feature>
<organism evidence="4 5">
    <name type="scientific">Saccharothrix ecbatanensis</name>
    <dbReference type="NCBI Taxonomy" id="1105145"/>
    <lineage>
        <taxon>Bacteria</taxon>
        <taxon>Bacillati</taxon>
        <taxon>Actinomycetota</taxon>
        <taxon>Actinomycetes</taxon>
        <taxon>Pseudonocardiales</taxon>
        <taxon>Pseudonocardiaceae</taxon>
        <taxon>Saccharothrix</taxon>
    </lineage>
</organism>
<dbReference type="Gene3D" id="2.130.10.10">
    <property type="entry name" value="YVTN repeat-like/Quinoprotein amine dehydrogenase"/>
    <property type="match status" value="6"/>
</dbReference>
<dbReference type="CDD" id="cd00200">
    <property type="entry name" value="WD40"/>
    <property type="match status" value="2"/>
</dbReference>
<evidence type="ECO:0000256" key="2">
    <source>
        <dbReference type="ARBA" id="ARBA00022737"/>
    </source>
</evidence>
<dbReference type="RefSeq" id="WP_184918163.1">
    <property type="nucleotide sequence ID" value="NZ_JACHMO010000001.1"/>
</dbReference>
<dbReference type="InterPro" id="IPR011047">
    <property type="entry name" value="Quinoprotein_ADH-like_sf"/>
</dbReference>
<gene>
    <name evidence="4" type="ORF">F4560_001603</name>
</gene>
<dbReference type="Pfam" id="PF00400">
    <property type="entry name" value="WD40"/>
    <property type="match status" value="10"/>
</dbReference>
<evidence type="ECO:0000313" key="4">
    <source>
        <dbReference type="EMBL" id="MBB5801835.1"/>
    </source>
</evidence>
<dbReference type="PROSITE" id="PS00678">
    <property type="entry name" value="WD_REPEATS_1"/>
    <property type="match status" value="3"/>
</dbReference>
<dbReference type="PANTHER" id="PTHR19848:SF8">
    <property type="entry name" value="F-BOX AND WD REPEAT DOMAIN CONTAINING 7"/>
    <property type="match status" value="1"/>
</dbReference>
<dbReference type="PROSITE" id="PS50082">
    <property type="entry name" value="WD_REPEATS_2"/>
    <property type="match status" value="10"/>
</dbReference>
<reference evidence="4 5" key="1">
    <citation type="submission" date="2020-08" db="EMBL/GenBank/DDBJ databases">
        <title>Sequencing the genomes of 1000 actinobacteria strains.</title>
        <authorList>
            <person name="Klenk H.-P."/>
        </authorList>
    </citation>
    <scope>NUCLEOTIDE SEQUENCE [LARGE SCALE GENOMIC DNA]</scope>
    <source>
        <strain evidence="4 5">DSM 45486</strain>
    </source>
</reference>
<evidence type="ECO:0000313" key="5">
    <source>
        <dbReference type="Proteomes" id="UP000552097"/>
    </source>
</evidence>
<dbReference type="SMART" id="SM00320">
    <property type="entry name" value="WD40"/>
    <property type="match status" value="14"/>
</dbReference>
<feature type="repeat" description="WD" evidence="3">
    <location>
        <begin position="616"/>
        <end position="657"/>
    </location>
</feature>
<dbReference type="PANTHER" id="PTHR19848">
    <property type="entry name" value="WD40 REPEAT PROTEIN"/>
    <property type="match status" value="1"/>
</dbReference>
<feature type="repeat" description="WD" evidence="3">
    <location>
        <begin position="471"/>
        <end position="503"/>
    </location>
</feature>
<dbReference type="EMBL" id="JACHMO010000001">
    <property type="protein sequence ID" value="MBB5801835.1"/>
    <property type="molecule type" value="Genomic_DNA"/>
</dbReference>
<dbReference type="InterPro" id="IPR001680">
    <property type="entry name" value="WD40_rpt"/>
</dbReference>
<comment type="caution">
    <text evidence="4">The sequence shown here is derived from an EMBL/GenBank/DDBJ whole genome shotgun (WGS) entry which is preliminary data.</text>
</comment>
<dbReference type="InterPro" id="IPR015943">
    <property type="entry name" value="WD40/YVTN_repeat-like_dom_sf"/>
</dbReference>